<dbReference type="SUPFAM" id="SSF51161">
    <property type="entry name" value="Trimeric LpxA-like enzymes"/>
    <property type="match status" value="1"/>
</dbReference>
<dbReference type="STRING" id="29367.CLPUN_42870"/>
<dbReference type="RefSeq" id="WP_077849239.1">
    <property type="nucleotide sequence ID" value="NZ_LZZM01000208.1"/>
</dbReference>
<keyword evidence="2" id="KW-1185">Reference proteome</keyword>
<dbReference type="AlphaFoldDB" id="A0A1S8T868"/>
<organism evidence="1 2">
    <name type="scientific">Clostridium puniceum</name>
    <dbReference type="NCBI Taxonomy" id="29367"/>
    <lineage>
        <taxon>Bacteria</taxon>
        <taxon>Bacillati</taxon>
        <taxon>Bacillota</taxon>
        <taxon>Clostridia</taxon>
        <taxon>Eubacteriales</taxon>
        <taxon>Clostridiaceae</taxon>
        <taxon>Clostridium</taxon>
    </lineage>
</organism>
<reference evidence="1 2" key="1">
    <citation type="submission" date="2016-05" db="EMBL/GenBank/DDBJ databases">
        <title>Microbial solvent formation.</title>
        <authorList>
            <person name="Poehlein A."/>
            <person name="Montoya Solano J.D."/>
            <person name="Flitsch S."/>
            <person name="Krabben P."/>
            <person name="Duerre P."/>
            <person name="Daniel R."/>
        </authorList>
    </citation>
    <scope>NUCLEOTIDE SEQUENCE [LARGE SCALE GENOMIC DNA]</scope>
    <source>
        <strain evidence="1 2">DSM 2619</strain>
    </source>
</reference>
<evidence type="ECO:0000313" key="2">
    <source>
        <dbReference type="Proteomes" id="UP000190890"/>
    </source>
</evidence>
<sequence length="66" mass="7152">MQKIYGHAKILGNVHVCDEAVVCDTAVIYDDVIISHRAKVCGNTEVYSRNVCDSEVINGDGQNLSA</sequence>
<evidence type="ECO:0000313" key="1">
    <source>
        <dbReference type="EMBL" id="OOM73852.1"/>
    </source>
</evidence>
<proteinExistence type="predicted"/>
<gene>
    <name evidence="1" type="ORF">CLPUN_42870</name>
</gene>
<evidence type="ECO:0008006" key="3">
    <source>
        <dbReference type="Google" id="ProtNLM"/>
    </source>
</evidence>
<accession>A0A1S8T868</accession>
<dbReference type="InterPro" id="IPR011004">
    <property type="entry name" value="Trimer_LpxA-like_sf"/>
</dbReference>
<dbReference type="Proteomes" id="UP000190890">
    <property type="component" value="Unassembled WGS sequence"/>
</dbReference>
<comment type="caution">
    <text evidence="1">The sequence shown here is derived from an EMBL/GenBank/DDBJ whole genome shotgun (WGS) entry which is preliminary data.</text>
</comment>
<dbReference type="EMBL" id="LZZM01000208">
    <property type="protein sequence ID" value="OOM73852.1"/>
    <property type="molecule type" value="Genomic_DNA"/>
</dbReference>
<protein>
    <recommendedName>
        <fullName evidence="3">UDP-3-O-(3-hydroxymyristoyl)glucosamine N-acyltransferase</fullName>
    </recommendedName>
</protein>
<name>A0A1S8T868_9CLOT</name>